<feature type="compositionally biased region" description="Low complexity" evidence="1">
    <location>
        <begin position="393"/>
        <end position="417"/>
    </location>
</feature>
<gene>
    <name evidence="4" type="ORF">M011DRAFT_475379</name>
</gene>
<accession>A0A6A6VIA7</accession>
<evidence type="ECO:0000256" key="1">
    <source>
        <dbReference type="SAM" id="MobiDB-lite"/>
    </source>
</evidence>
<keyword evidence="2" id="KW-1133">Transmembrane helix</keyword>
<keyword evidence="2" id="KW-0812">Transmembrane</keyword>
<reference evidence="4" key="1">
    <citation type="journal article" date="2020" name="Stud. Mycol.">
        <title>101 Dothideomycetes genomes: a test case for predicting lifestyles and emergence of pathogens.</title>
        <authorList>
            <person name="Haridas S."/>
            <person name="Albert R."/>
            <person name="Binder M."/>
            <person name="Bloem J."/>
            <person name="Labutti K."/>
            <person name="Salamov A."/>
            <person name="Andreopoulos B."/>
            <person name="Baker S."/>
            <person name="Barry K."/>
            <person name="Bills G."/>
            <person name="Bluhm B."/>
            <person name="Cannon C."/>
            <person name="Castanera R."/>
            <person name="Culley D."/>
            <person name="Daum C."/>
            <person name="Ezra D."/>
            <person name="Gonzalez J."/>
            <person name="Henrissat B."/>
            <person name="Kuo A."/>
            <person name="Liang C."/>
            <person name="Lipzen A."/>
            <person name="Lutzoni F."/>
            <person name="Magnuson J."/>
            <person name="Mondo S."/>
            <person name="Nolan M."/>
            <person name="Ohm R."/>
            <person name="Pangilinan J."/>
            <person name="Park H.-J."/>
            <person name="Ramirez L."/>
            <person name="Alfaro M."/>
            <person name="Sun H."/>
            <person name="Tritt A."/>
            <person name="Yoshinaga Y."/>
            <person name="Zwiers L.-H."/>
            <person name="Turgeon B."/>
            <person name="Goodwin S."/>
            <person name="Spatafora J."/>
            <person name="Crous P."/>
            <person name="Grigoriev I."/>
        </authorList>
    </citation>
    <scope>NUCLEOTIDE SEQUENCE</scope>
    <source>
        <strain evidence="4">CBS 119925</strain>
    </source>
</reference>
<feature type="chain" id="PRO_5025568371" description="Mid2 domain-containing protein" evidence="3">
    <location>
        <begin position="20"/>
        <end position="423"/>
    </location>
</feature>
<keyword evidence="3" id="KW-0732">Signal</keyword>
<sequence>MSTYSIYAFLASAFAPAAAAFPWAGPEPTLIIPERDAWSPAPTEGPKLGAMELLKRQFEDNTCGYISGELTESLTCNNAGYVCATNTFYGVHGCCDPASMDTCTLYTSCVESASLSASCDSDCSSDDFVAKCTESAYPFCYQWRYVYESTIMTEHGCGASRWTQSAWRTASGQTTATPSDAPNGITDDFSFTLDPSPTSFDLSSLFSLTNALTSSPTSDSSGLDNTDISVSKKSKKKSSVGAIAGGVVGGIVILGALLTTIVIKRRKKTANSADAAASQPFMSGAAPGGPGPGVTEYKPQPQVGVVEYPAPQQQYPAQPYPGCPPPPQQMYPAPAAGMGAAQGYYDPNAGPEKQVYAHVAPVPPTSPAPQYQVAPPQGIAEVGGDPVMVSPTQQQQYGVPQMGQQQMGMQGQGQQRGNVYEAP</sequence>
<dbReference type="EMBL" id="MU006566">
    <property type="protein sequence ID" value="KAF2749270.1"/>
    <property type="molecule type" value="Genomic_DNA"/>
</dbReference>
<evidence type="ECO:0000313" key="4">
    <source>
        <dbReference type="EMBL" id="KAF2749270.1"/>
    </source>
</evidence>
<dbReference type="Proteomes" id="UP000799440">
    <property type="component" value="Unassembled WGS sequence"/>
</dbReference>
<dbReference type="AlphaFoldDB" id="A0A6A6VIA7"/>
<evidence type="ECO:0000256" key="3">
    <source>
        <dbReference type="SAM" id="SignalP"/>
    </source>
</evidence>
<dbReference type="OrthoDB" id="5347452at2759"/>
<organism evidence="4 5">
    <name type="scientific">Sporormia fimetaria CBS 119925</name>
    <dbReference type="NCBI Taxonomy" id="1340428"/>
    <lineage>
        <taxon>Eukaryota</taxon>
        <taxon>Fungi</taxon>
        <taxon>Dikarya</taxon>
        <taxon>Ascomycota</taxon>
        <taxon>Pezizomycotina</taxon>
        <taxon>Dothideomycetes</taxon>
        <taxon>Pleosporomycetidae</taxon>
        <taxon>Pleosporales</taxon>
        <taxon>Sporormiaceae</taxon>
        <taxon>Sporormia</taxon>
    </lineage>
</organism>
<name>A0A6A6VIA7_9PLEO</name>
<proteinExistence type="predicted"/>
<evidence type="ECO:0000256" key="2">
    <source>
        <dbReference type="SAM" id="Phobius"/>
    </source>
</evidence>
<feature type="signal peptide" evidence="3">
    <location>
        <begin position="1"/>
        <end position="19"/>
    </location>
</feature>
<feature type="region of interest" description="Disordered" evidence="1">
    <location>
        <begin position="273"/>
        <end position="298"/>
    </location>
</feature>
<evidence type="ECO:0008006" key="6">
    <source>
        <dbReference type="Google" id="ProtNLM"/>
    </source>
</evidence>
<protein>
    <recommendedName>
        <fullName evidence="6">Mid2 domain-containing protein</fullName>
    </recommendedName>
</protein>
<keyword evidence="5" id="KW-1185">Reference proteome</keyword>
<keyword evidence="2" id="KW-0472">Membrane</keyword>
<evidence type="ECO:0000313" key="5">
    <source>
        <dbReference type="Proteomes" id="UP000799440"/>
    </source>
</evidence>
<feature type="region of interest" description="Disordered" evidence="1">
    <location>
        <begin position="366"/>
        <end position="423"/>
    </location>
</feature>
<feature type="transmembrane region" description="Helical" evidence="2">
    <location>
        <begin position="240"/>
        <end position="263"/>
    </location>
</feature>